<sequence length="172" mass="19797">MKGCDYVMKTKKQQELVDSFLDALDNELGSLYREIVMCLSGLGYYPRKQRSYIVFKHDLHNREMAKMGMTCTKDASPYFELRFSACKGYSERFADVVRAYINKNPNRLFPHCENGKCIFRADGERAPYYEVAFLDGETKSCCGSKALVIPNNLKYHLSSGIFKLHILAKMRS</sequence>
<name>A9KJA1_LACP7</name>
<dbReference type="AlphaFoldDB" id="A9KJA1"/>
<gene>
    <name evidence="1" type="ordered locus">Cphy_2147</name>
</gene>
<dbReference type="STRING" id="357809.Cphy_2147"/>
<dbReference type="KEGG" id="cpy:Cphy_2147"/>
<dbReference type="Proteomes" id="UP000000370">
    <property type="component" value="Chromosome"/>
</dbReference>
<dbReference type="HOGENOM" id="CLU_1568324_0_0_9"/>
<proteinExistence type="predicted"/>
<evidence type="ECO:0000313" key="2">
    <source>
        <dbReference type="Proteomes" id="UP000000370"/>
    </source>
</evidence>
<reference evidence="2" key="1">
    <citation type="submission" date="2007-11" db="EMBL/GenBank/DDBJ databases">
        <title>Complete genome sequence of Clostridium phytofermentans ISDg.</title>
        <authorList>
            <person name="Leschine S.B."/>
            <person name="Warnick T.A."/>
            <person name="Blanchard J.L."/>
            <person name="Schnell D.J."/>
            <person name="Petit E.L."/>
            <person name="LaTouf W.G."/>
            <person name="Copeland A."/>
            <person name="Lucas S."/>
            <person name="Lapidus A."/>
            <person name="Barry K."/>
            <person name="Glavina del Rio T."/>
            <person name="Dalin E."/>
            <person name="Tice H."/>
            <person name="Pitluck S."/>
            <person name="Kiss H."/>
            <person name="Brettin T."/>
            <person name="Bruce D."/>
            <person name="Detter J.C."/>
            <person name="Han C."/>
            <person name="Kuske C."/>
            <person name="Schmutz J."/>
            <person name="Larimer F."/>
            <person name="Land M."/>
            <person name="Hauser L."/>
            <person name="Kyrpides N."/>
            <person name="Kim E.A."/>
            <person name="Richardson P."/>
        </authorList>
    </citation>
    <scope>NUCLEOTIDE SEQUENCE [LARGE SCALE GENOMIC DNA]</scope>
    <source>
        <strain evidence="2">ATCC 700394 / DSM 18823 / ISDg</strain>
    </source>
</reference>
<organism evidence="1 2">
    <name type="scientific">Lachnoclostridium phytofermentans (strain ATCC 700394 / DSM 18823 / ISDg)</name>
    <name type="common">Clostridium phytofermentans</name>
    <dbReference type="NCBI Taxonomy" id="357809"/>
    <lineage>
        <taxon>Bacteria</taxon>
        <taxon>Bacillati</taxon>
        <taxon>Bacillota</taxon>
        <taxon>Clostridia</taxon>
        <taxon>Lachnospirales</taxon>
        <taxon>Lachnospiraceae</taxon>
    </lineage>
</organism>
<accession>A9KJA1</accession>
<dbReference type="EMBL" id="CP000885">
    <property type="protein sequence ID" value="ABX42513.1"/>
    <property type="molecule type" value="Genomic_DNA"/>
</dbReference>
<evidence type="ECO:0000313" key="1">
    <source>
        <dbReference type="EMBL" id="ABX42513.1"/>
    </source>
</evidence>
<protein>
    <submittedName>
        <fullName evidence="1">Uncharacterized protein</fullName>
    </submittedName>
</protein>
<keyword evidence="2" id="KW-1185">Reference proteome</keyword>